<evidence type="ECO:0000256" key="10">
    <source>
        <dbReference type="PROSITE-ProRule" id="PRU00282"/>
    </source>
</evidence>
<evidence type="ECO:0000256" key="1">
    <source>
        <dbReference type="ARBA" id="ARBA00004448"/>
    </source>
</evidence>
<keyword evidence="5" id="KW-0677">Repeat</keyword>
<evidence type="ECO:0000256" key="4">
    <source>
        <dbReference type="ARBA" id="ARBA00022692"/>
    </source>
</evidence>
<dbReference type="Gene3D" id="1.50.40.10">
    <property type="entry name" value="Mitochondrial carrier domain"/>
    <property type="match status" value="1"/>
</dbReference>
<comment type="similarity">
    <text evidence="2 11">Belongs to the mitochondrial carrier (TC 2.A.29) family.</text>
</comment>
<keyword evidence="13" id="KW-1185">Reference proteome</keyword>
<evidence type="ECO:0008006" key="14">
    <source>
        <dbReference type="Google" id="ProtNLM"/>
    </source>
</evidence>
<name>A0AAW1PG84_9CHLO</name>
<organism evidence="12 13">
    <name type="scientific">[Myrmecia] bisecta</name>
    <dbReference type="NCBI Taxonomy" id="41462"/>
    <lineage>
        <taxon>Eukaryota</taxon>
        <taxon>Viridiplantae</taxon>
        <taxon>Chlorophyta</taxon>
        <taxon>core chlorophytes</taxon>
        <taxon>Trebouxiophyceae</taxon>
        <taxon>Trebouxiales</taxon>
        <taxon>Trebouxiaceae</taxon>
        <taxon>Myrmecia</taxon>
    </lineage>
</organism>
<feature type="repeat" description="Solcar" evidence="10">
    <location>
        <begin position="12"/>
        <end position="94"/>
    </location>
</feature>
<evidence type="ECO:0000256" key="8">
    <source>
        <dbReference type="ARBA" id="ARBA00023128"/>
    </source>
</evidence>
<feature type="repeat" description="Solcar" evidence="10">
    <location>
        <begin position="204"/>
        <end position="294"/>
    </location>
</feature>
<protein>
    <recommendedName>
        <fullName evidence="14">Mitochondrial 2-oxoglutarate/malate carrier protein</fullName>
    </recommendedName>
</protein>
<evidence type="ECO:0000256" key="6">
    <source>
        <dbReference type="ARBA" id="ARBA00022792"/>
    </source>
</evidence>
<dbReference type="PANTHER" id="PTHR45618">
    <property type="entry name" value="MITOCHONDRIAL DICARBOXYLATE CARRIER-RELATED"/>
    <property type="match status" value="1"/>
</dbReference>
<sequence length="324" mass="34192">MADSKPKLNPAWSAIKPFVNGGLSGMAATCMVQPIDMVKVRLQLGATGSPIAVASQIIKQDGFGYLYKGLSAGLLRQATYTTARLGIFNYLSEYLKGYNEGKPIPLIQKAGAGLTAGGLGALVGSPADLSLIRMQADGSLPPAQRRNYTSVGNALTRIVKEEGVGGLFRGAGPTVVRAMALNMGMLASNDQAKEMLEAAGFAKGSNTVVLGGASIAGFFASACSLPFDFVKTRIQKMEKGPDGKYPYKGPVDCALKTLKNEGPLKFYTGFPTYCVRIAPHVVITLVVLSALPNPLAPADLQTHATDTVLAHRLRRRLQAFNCGL</sequence>
<dbReference type="Pfam" id="PF00153">
    <property type="entry name" value="Mito_carr"/>
    <property type="match status" value="3"/>
</dbReference>
<dbReference type="PROSITE" id="PS50920">
    <property type="entry name" value="SOLCAR"/>
    <property type="match status" value="3"/>
</dbReference>
<dbReference type="EMBL" id="JALJOR010000011">
    <property type="protein sequence ID" value="KAK9808860.1"/>
    <property type="molecule type" value="Genomic_DNA"/>
</dbReference>
<dbReference type="GO" id="GO:0005743">
    <property type="term" value="C:mitochondrial inner membrane"/>
    <property type="evidence" value="ECO:0007669"/>
    <property type="project" value="UniProtKB-SubCell"/>
</dbReference>
<evidence type="ECO:0000256" key="3">
    <source>
        <dbReference type="ARBA" id="ARBA00022448"/>
    </source>
</evidence>
<keyword evidence="4 10" id="KW-0812">Transmembrane</keyword>
<keyword evidence="9 10" id="KW-0472">Membrane</keyword>
<accession>A0AAW1PG84</accession>
<dbReference type="FunFam" id="1.50.40.10:FF:000009">
    <property type="entry name" value="Mitochondrial 2-oxoglutarate/malate carrier protein"/>
    <property type="match status" value="1"/>
</dbReference>
<gene>
    <name evidence="12" type="ORF">WJX72_005310</name>
</gene>
<evidence type="ECO:0000256" key="5">
    <source>
        <dbReference type="ARBA" id="ARBA00022737"/>
    </source>
</evidence>
<dbReference type="SUPFAM" id="SSF103506">
    <property type="entry name" value="Mitochondrial carrier"/>
    <property type="match status" value="1"/>
</dbReference>
<evidence type="ECO:0000256" key="2">
    <source>
        <dbReference type="ARBA" id="ARBA00006375"/>
    </source>
</evidence>
<keyword evidence="3 11" id="KW-0813">Transport</keyword>
<dbReference type="Proteomes" id="UP001489004">
    <property type="component" value="Unassembled WGS sequence"/>
</dbReference>
<keyword evidence="7" id="KW-1133">Transmembrane helix</keyword>
<evidence type="ECO:0000256" key="11">
    <source>
        <dbReference type="RuleBase" id="RU000488"/>
    </source>
</evidence>
<keyword evidence="6" id="KW-0999">Mitochondrion inner membrane</keyword>
<dbReference type="InterPro" id="IPR023395">
    <property type="entry name" value="MCP_dom_sf"/>
</dbReference>
<keyword evidence="8" id="KW-0496">Mitochondrion</keyword>
<evidence type="ECO:0000313" key="12">
    <source>
        <dbReference type="EMBL" id="KAK9808860.1"/>
    </source>
</evidence>
<comment type="subcellular location">
    <subcellularLocation>
        <location evidence="1">Mitochondrion inner membrane</location>
        <topology evidence="1">Multi-pass membrane protein</topology>
    </subcellularLocation>
</comment>
<evidence type="ECO:0000313" key="13">
    <source>
        <dbReference type="Proteomes" id="UP001489004"/>
    </source>
</evidence>
<reference evidence="12 13" key="1">
    <citation type="journal article" date="2024" name="Nat. Commun.">
        <title>Phylogenomics reveals the evolutionary origins of lichenization in chlorophyte algae.</title>
        <authorList>
            <person name="Puginier C."/>
            <person name="Libourel C."/>
            <person name="Otte J."/>
            <person name="Skaloud P."/>
            <person name="Haon M."/>
            <person name="Grisel S."/>
            <person name="Petersen M."/>
            <person name="Berrin J.G."/>
            <person name="Delaux P.M."/>
            <person name="Dal Grande F."/>
            <person name="Keller J."/>
        </authorList>
    </citation>
    <scope>NUCLEOTIDE SEQUENCE [LARGE SCALE GENOMIC DNA]</scope>
    <source>
        <strain evidence="12 13">SAG 2043</strain>
    </source>
</reference>
<proteinExistence type="inferred from homology"/>
<dbReference type="AlphaFoldDB" id="A0AAW1PG84"/>
<evidence type="ECO:0000256" key="9">
    <source>
        <dbReference type="ARBA" id="ARBA00023136"/>
    </source>
</evidence>
<feature type="repeat" description="Solcar" evidence="10">
    <location>
        <begin position="104"/>
        <end position="195"/>
    </location>
</feature>
<dbReference type="InterPro" id="IPR018108">
    <property type="entry name" value="MCP_transmembrane"/>
</dbReference>
<comment type="caution">
    <text evidence="12">The sequence shown here is derived from an EMBL/GenBank/DDBJ whole genome shotgun (WGS) entry which is preliminary data.</text>
</comment>
<dbReference type="InterPro" id="IPR050391">
    <property type="entry name" value="Mito_Metabolite_Transporter"/>
</dbReference>
<evidence type="ECO:0000256" key="7">
    <source>
        <dbReference type="ARBA" id="ARBA00022989"/>
    </source>
</evidence>